<comment type="subunit">
    <text evidence="10">Probably a homodimer.</text>
</comment>
<keyword evidence="9 10" id="KW-0472">Membrane</keyword>
<feature type="domain" description="DAC" evidence="11">
    <location>
        <begin position="82"/>
        <end position="237"/>
    </location>
</feature>
<dbReference type="InterPro" id="IPR014046">
    <property type="entry name" value="C-di-AMP_synthase"/>
</dbReference>
<evidence type="ECO:0000256" key="4">
    <source>
        <dbReference type="ARBA" id="ARBA00022692"/>
    </source>
</evidence>
<protein>
    <recommendedName>
        <fullName evidence="10">Diadenylate cyclase</fullName>
        <shortName evidence="10">DAC</shortName>
        <ecNumber evidence="10">2.7.7.85</ecNumber>
    </recommendedName>
    <alternativeName>
        <fullName evidence="10">Cyclic-di-AMP synthase</fullName>
        <shortName evidence="10">c-di-AMP synthase</shortName>
    </alternativeName>
</protein>
<dbReference type="InterPro" id="IPR003390">
    <property type="entry name" value="DNA_integrity_scan_DisA_N"/>
</dbReference>
<comment type="function">
    <text evidence="10">Catalyzes the condensation of 2 ATP molecules into cyclic di-AMP (c-di-AMP), a second messenger used to regulate differing processes in different bacteria.</text>
</comment>
<feature type="transmembrane region" description="Helical" evidence="10">
    <location>
        <begin position="60"/>
        <end position="81"/>
    </location>
</feature>
<evidence type="ECO:0000256" key="10">
    <source>
        <dbReference type="HAMAP-Rule" id="MF_01499"/>
    </source>
</evidence>
<dbReference type="InterPro" id="IPR045585">
    <property type="entry name" value="CdaA_N"/>
</dbReference>
<comment type="caution">
    <text evidence="10">Lacks conserved residue(s) required for the propagation of feature annotation.</text>
</comment>
<dbReference type="EMBL" id="DRMH01000026">
    <property type="protein sequence ID" value="HFC97357.1"/>
    <property type="molecule type" value="Genomic_DNA"/>
</dbReference>
<organism evidence="12">
    <name type="scientific">Thermosulfurimonas dismutans</name>
    <dbReference type="NCBI Taxonomy" id="999894"/>
    <lineage>
        <taxon>Bacteria</taxon>
        <taxon>Pseudomonadati</taxon>
        <taxon>Thermodesulfobacteriota</taxon>
        <taxon>Thermodesulfobacteria</taxon>
        <taxon>Thermodesulfobacteriales</taxon>
        <taxon>Thermodesulfobacteriaceae</taxon>
        <taxon>Thermosulfurimonas</taxon>
    </lineage>
</organism>
<dbReference type="GO" id="GO:0006171">
    <property type="term" value="P:cAMP biosynthetic process"/>
    <property type="evidence" value="ECO:0007669"/>
    <property type="project" value="InterPro"/>
</dbReference>
<dbReference type="NCBIfam" id="TIGR00159">
    <property type="entry name" value="diadenylate cyclase CdaA"/>
    <property type="match status" value="1"/>
</dbReference>
<evidence type="ECO:0000256" key="2">
    <source>
        <dbReference type="ARBA" id="ARBA00022475"/>
    </source>
</evidence>
<evidence type="ECO:0000256" key="5">
    <source>
        <dbReference type="ARBA" id="ARBA00022695"/>
    </source>
</evidence>
<keyword evidence="4 10" id="KW-0812">Transmembrane</keyword>
<dbReference type="GO" id="GO:0004016">
    <property type="term" value="F:adenylate cyclase activity"/>
    <property type="evidence" value="ECO:0007669"/>
    <property type="project" value="UniProtKB-UniRule"/>
</dbReference>
<keyword evidence="6 10" id="KW-0547">Nucleotide-binding</keyword>
<feature type="transmembrane region" description="Helical" evidence="10">
    <location>
        <begin position="12"/>
        <end position="30"/>
    </location>
</feature>
<dbReference type="GO" id="GO:0005524">
    <property type="term" value="F:ATP binding"/>
    <property type="evidence" value="ECO:0007669"/>
    <property type="project" value="UniProtKB-UniRule"/>
</dbReference>
<name>A0A7C3GD96_9BACT</name>
<keyword evidence="3 10" id="KW-0808">Transferase</keyword>
<evidence type="ECO:0000259" key="11">
    <source>
        <dbReference type="PROSITE" id="PS51794"/>
    </source>
</evidence>
<feature type="transmembrane region" description="Helical" evidence="10">
    <location>
        <begin position="37"/>
        <end position="54"/>
    </location>
</feature>
<dbReference type="InterPro" id="IPR036888">
    <property type="entry name" value="DNA_integrity_DisA_N_sf"/>
</dbReference>
<evidence type="ECO:0000256" key="3">
    <source>
        <dbReference type="ARBA" id="ARBA00022679"/>
    </source>
</evidence>
<evidence type="ECO:0000256" key="1">
    <source>
        <dbReference type="ARBA" id="ARBA00000877"/>
    </source>
</evidence>
<comment type="similarity">
    <text evidence="10">Belongs to the adenylate cyclase family. DacA/CdaA subfamily.</text>
</comment>
<dbReference type="SUPFAM" id="SSF143597">
    <property type="entry name" value="YojJ-like"/>
    <property type="match status" value="1"/>
</dbReference>
<sequence>MHLWPFWKFLRWQDLLDISIVSYLFYRLLLLIRGTRAVQMVAGLAVIVVMYFVAEHLQLLTLHWLLGTFMSSIFLVVVIIFQEDIRRALMHMGRSPFVKVQTEYSQVIEEVVKAVATMAEKKIGALIVFERETGLNEFVESGTPLEARVSRDLLLSIFHPSSPLHDGAVVIRENKVVAAGVILPLSTNPMVGRGLGTRHRAAIGITEVTDAVSVVVSEETGALSLAVGGKITREISPATLRRMLSELLGFHSVEPWWRRKIFK</sequence>
<dbReference type="PROSITE" id="PS51794">
    <property type="entry name" value="DAC"/>
    <property type="match status" value="1"/>
</dbReference>
<dbReference type="PANTHER" id="PTHR34185:SF1">
    <property type="entry name" value="DIADENYLATE CYCLASE"/>
    <property type="match status" value="1"/>
</dbReference>
<comment type="catalytic activity">
    <reaction evidence="1 10">
        <text>2 ATP = 3',3'-c-di-AMP + 2 diphosphate</text>
        <dbReference type="Rhea" id="RHEA:35655"/>
        <dbReference type="ChEBI" id="CHEBI:30616"/>
        <dbReference type="ChEBI" id="CHEBI:33019"/>
        <dbReference type="ChEBI" id="CHEBI:71500"/>
        <dbReference type="EC" id="2.7.7.85"/>
    </reaction>
</comment>
<keyword evidence="7 10" id="KW-0067">ATP-binding</keyword>
<dbReference type="Proteomes" id="UP000886043">
    <property type="component" value="Unassembled WGS sequence"/>
</dbReference>
<dbReference type="InterPro" id="IPR050338">
    <property type="entry name" value="DisA"/>
</dbReference>
<evidence type="ECO:0000256" key="9">
    <source>
        <dbReference type="ARBA" id="ARBA00023136"/>
    </source>
</evidence>
<dbReference type="AlphaFoldDB" id="A0A7C3GD96"/>
<reference evidence="12" key="1">
    <citation type="journal article" date="2020" name="mSystems">
        <title>Genome- and Community-Level Interaction Insights into Carbon Utilization and Element Cycling Functions of Hydrothermarchaeota in Hydrothermal Sediment.</title>
        <authorList>
            <person name="Zhou Z."/>
            <person name="Liu Y."/>
            <person name="Xu W."/>
            <person name="Pan J."/>
            <person name="Luo Z.H."/>
            <person name="Li M."/>
        </authorList>
    </citation>
    <scope>NUCLEOTIDE SEQUENCE [LARGE SCALE GENOMIC DNA]</scope>
    <source>
        <strain evidence="12">HyVt-483</strain>
    </source>
</reference>
<keyword evidence="2 10" id="KW-1003">Cell membrane</keyword>
<dbReference type="GO" id="GO:0106408">
    <property type="term" value="F:diadenylate cyclase activity"/>
    <property type="evidence" value="ECO:0007669"/>
    <property type="project" value="UniProtKB-EC"/>
</dbReference>
<dbReference type="Gene3D" id="3.40.1700.10">
    <property type="entry name" value="DNA integrity scanning protein, DisA, N-terminal domain"/>
    <property type="match status" value="1"/>
</dbReference>
<dbReference type="EC" id="2.7.7.85" evidence="10"/>
<evidence type="ECO:0000313" key="12">
    <source>
        <dbReference type="EMBL" id="HFC97357.1"/>
    </source>
</evidence>
<keyword evidence="5 10" id="KW-0548">Nucleotidyltransferase</keyword>
<evidence type="ECO:0000256" key="6">
    <source>
        <dbReference type="ARBA" id="ARBA00022741"/>
    </source>
</evidence>
<dbReference type="PIRSF" id="PIRSF004793">
    <property type="entry name" value="UCP004793"/>
    <property type="match status" value="1"/>
</dbReference>
<evidence type="ECO:0000256" key="7">
    <source>
        <dbReference type="ARBA" id="ARBA00022840"/>
    </source>
</evidence>
<dbReference type="FunFam" id="3.40.1700.10:FF:000002">
    <property type="entry name" value="Diadenylate cyclase"/>
    <property type="match status" value="1"/>
</dbReference>
<dbReference type="HAMAP" id="MF_01499">
    <property type="entry name" value="DacA"/>
    <property type="match status" value="1"/>
</dbReference>
<dbReference type="Pfam" id="PF02457">
    <property type="entry name" value="DAC"/>
    <property type="match status" value="1"/>
</dbReference>
<keyword evidence="8 10" id="KW-1133">Transmembrane helix</keyword>
<dbReference type="Pfam" id="PF19293">
    <property type="entry name" value="CdaA_N"/>
    <property type="match status" value="1"/>
</dbReference>
<gene>
    <name evidence="10" type="primary">dacA</name>
    <name evidence="12" type="ORF">ENJ40_02705</name>
</gene>
<proteinExistence type="inferred from homology"/>
<dbReference type="PANTHER" id="PTHR34185">
    <property type="entry name" value="DIADENYLATE CYCLASE"/>
    <property type="match status" value="1"/>
</dbReference>
<evidence type="ECO:0000256" key="8">
    <source>
        <dbReference type="ARBA" id="ARBA00022989"/>
    </source>
</evidence>
<comment type="caution">
    <text evidence="12">The sequence shown here is derived from an EMBL/GenBank/DDBJ whole genome shotgun (WGS) entry which is preliminary data.</text>
</comment>
<dbReference type="InterPro" id="IPR034701">
    <property type="entry name" value="CdaA"/>
</dbReference>
<accession>A0A7C3GD96</accession>